<comment type="caution">
    <text evidence="10">The sequence shown here is derived from an EMBL/GenBank/DDBJ whole genome shotgun (WGS) entry which is preliminary data.</text>
</comment>
<dbReference type="GO" id="GO:0005576">
    <property type="term" value="C:extracellular region"/>
    <property type="evidence" value="ECO:0007669"/>
    <property type="project" value="UniProtKB-SubCell"/>
</dbReference>
<sequence>MALGATLTNAARSLELFSLGIQVAGQNIANAATPGYVRDALVIETSAPYRMGPLVLGMGATAVGIKQQLDSYLEHRIHTANGDASAATARQQTYMQLQSILQELGDADLSTRFNEFLAAAQAVANQPDDPTLRTLFIQQGQSLTSHVQTIRSRIEELRRTQSNQIRALAEEANGLLRSVSELNLRIVRMEANGIGGNDAGALRIQRLNALQRLSEIVPLRVVEQASGAVELFSGSDYLLIGDSYQRLEAVSAAIPTGQAAVNVRLSQTGSLLTARGGALGGLIDSREQILGGFIGELDRLVGGVIFEFNKRHASGEGLKGYGAVAGGYGVADPSLPLNAAGLFFTPQHGSFQVKVRNVATGETTVSVVSVDLDGIGVDTSLNDLQAALNAINHVAASITADGRLQLTADSGYELRFGNDTSGVLAALGINTFFAGHDSGDFRVRDEMLQDQRLLASGRGGGPADNSNLLALAEFFDQPVSALGGMSLQQFHTQMVGNLAQAGAAEEALANGFSGFLGGLKAQREQFSGVSLDEEAIRVMQFQHSYQAAARIVSTVDRLLNVLLEM</sequence>
<proteinExistence type="inferred from homology"/>
<keyword evidence="10" id="KW-0966">Cell projection</keyword>
<dbReference type="AlphaFoldDB" id="A0A7C4LQT9"/>
<comment type="similarity">
    <text evidence="3 7">Belongs to the flagella basal body rod proteins family.</text>
</comment>
<evidence type="ECO:0000256" key="3">
    <source>
        <dbReference type="ARBA" id="ARBA00009677"/>
    </source>
</evidence>
<dbReference type="Pfam" id="PF06429">
    <property type="entry name" value="Flg_bbr_C"/>
    <property type="match status" value="1"/>
</dbReference>
<evidence type="ECO:0000259" key="9">
    <source>
        <dbReference type="Pfam" id="PF22638"/>
    </source>
</evidence>
<gene>
    <name evidence="7 10" type="primary">flgK</name>
    <name evidence="10" type="ORF">ENS64_09965</name>
</gene>
<organism evidence="10">
    <name type="scientific">Schlesneria paludicola</name>
    <dbReference type="NCBI Taxonomy" id="360056"/>
    <lineage>
        <taxon>Bacteria</taxon>
        <taxon>Pseudomonadati</taxon>
        <taxon>Planctomycetota</taxon>
        <taxon>Planctomycetia</taxon>
        <taxon>Planctomycetales</taxon>
        <taxon>Planctomycetaceae</taxon>
        <taxon>Schlesneria</taxon>
    </lineage>
</organism>
<comment type="subcellular location">
    <subcellularLocation>
        <location evidence="1 7">Bacterial flagellum</location>
    </subcellularLocation>
    <subcellularLocation>
        <location evidence="2 7">Secreted</location>
    </subcellularLocation>
</comment>
<evidence type="ECO:0000256" key="1">
    <source>
        <dbReference type="ARBA" id="ARBA00004365"/>
    </source>
</evidence>
<dbReference type="InterPro" id="IPR053927">
    <property type="entry name" value="FlgK_helical"/>
</dbReference>
<protein>
    <recommendedName>
        <fullName evidence="4 7">Flagellar hook-associated protein 1</fullName>
        <shortName evidence="7">HAP1</shortName>
    </recommendedName>
</protein>
<keyword evidence="6 7" id="KW-0975">Bacterial flagellum</keyword>
<dbReference type="EMBL" id="DSVQ01000012">
    <property type="protein sequence ID" value="HGT39571.1"/>
    <property type="molecule type" value="Genomic_DNA"/>
</dbReference>
<dbReference type="InterPro" id="IPR010930">
    <property type="entry name" value="Flg_bb/hook_C_dom"/>
</dbReference>
<dbReference type="InterPro" id="IPR002371">
    <property type="entry name" value="FlgK"/>
</dbReference>
<evidence type="ECO:0000256" key="4">
    <source>
        <dbReference type="ARBA" id="ARBA00016244"/>
    </source>
</evidence>
<feature type="domain" description="Flagellar hook-associated protein FlgK helical" evidence="9">
    <location>
        <begin position="96"/>
        <end position="320"/>
    </location>
</feature>
<dbReference type="Pfam" id="PF22638">
    <property type="entry name" value="FlgK_D1"/>
    <property type="match status" value="1"/>
</dbReference>
<keyword evidence="10" id="KW-0969">Cilium</keyword>
<evidence type="ECO:0000256" key="6">
    <source>
        <dbReference type="ARBA" id="ARBA00023143"/>
    </source>
</evidence>
<evidence type="ECO:0000256" key="2">
    <source>
        <dbReference type="ARBA" id="ARBA00004613"/>
    </source>
</evidence>
<dbReference type="SUPFAM" id="SSF64518">
    <property type="entry name" value="Phase 1 flagellin"/>
    <property type="match status" value="1"/>
</dbReference>
<evidence type="ECO:0000256" key="5">
    <source>
        <dbReference type="ARBA" id="ARBA00022525"/>
    </source>
</evidence>
<keyword evidence="10" id="KW-0282">Flagellum</keyword>
<evidence type="ECO:0000313" key="10">
    <source>
        <dbReference type="EMBL" id="HGT39571.1"/>
    </source>
</evidence>
<dbReference type="GO" id="GO:0009424">
    <property type="term" value="C:bacterial-type flagellum hook"/>
    <property type="evidence" value="ECO:0007669"/>
    <property type="project" value="UniProtKB-UniRule"/>
</dbReference>
<feature type="domain" description="Flagellar basal-body/hook protein C-terminal" evidence="8">
    <location>
        <begin position="526"/>
        <end position="564"/>
    </location>
</feature>
<dbReference type="PANTHER" id="PTHR30033:SF1">
    <property type="entry name" value="FLAGELLAR HOOK-ASSOCIATED PROTEIN 1"/>
    <property type="match status" value="1"/>
</dbReference>
<evidence type="ECO:0000256" key="7">
    <source>
        <dbReference type="RuleBase" id="RU362065"/>
    </source>
</evidence>
<dbReference type="PANTHER" id="PTHR30033">
    <property type="entry name" value="FLAGELLAR HOOK-ASSOCIATED PROTEIN 1"/>
    <property type="match status" value="1"/>
</dbReference>
<name>A0A7C4LQT9_9PLAN</name>
<dbReference type="GO" id="GO:0044780">
    <property type="term" value="P:bacterial-type flagellum assembly"/>
    <property type="evidence" value="ECO:0007669"/>
    <property type="project" value="InterPro"/>
</dbReference>
<keyword evidence="5 7" id="KW-0964">Secreted</keyword>
<dbReference type="PRINTS" id="PR01005">
    <property type="entry name" value="FLGHOOKAP1"/>
</dbReference>
<accession>A0A7C4LQT9</accession>
<evidence type="ECO:0000259" key="8">
    <source>
        <dbReference type="Pfam" id="PF06429"/>
    </source>
</evidence>
<dbReference type="GO" id="GO:0005198">
    <property type="term" value="F:structural molecule activity"/>
    <property type="evidence" value="ECO:0007669"/>
    <property type="project" value="UniProtKB-UniRule"/>
</dbReference>
<reference evidence="10" key="1">
    <citation type="journal article" date="2020" name="mSystems">
        <title>Genome- and Community-Level Interaction Insights into Carbon Utilization and Element Cycling Functions of Hydrothermarchaeota in Hydrothermal Sediment.</title>
        <authorList>
            <person name="Zhou Z."/>
            <person name="Liu Y."/>
            <person name="Xu W."/>
            <person name="Pan J."/>
            <person name="Luo Z.H."/>
            <person name="Li M."/>
        </authorList>
    </citation>
    <scope>NUCLEOTIDE SEQUENCE [LARGE SCALE GENOMIC DNA]</scope>
    <source>
        <strain evidence="10">SpSt-508</strain>
    </source>
</reference>
<dbReference type="NCBIfam" id="TIGR02492">
    <property type="entry name" value="flgK_ends"/>
    <property type="match status" value="1"/>
</dbReference>